<evidence type="ECO:0000259" key="2">
    <source>
        <dbReference type="Pfam" id="PF08101"/>
    </source>
</evidence>
<dbReference type="Pfam" id="PF08101">
    <property type="entry name" value="Msb1-Mug8_dom"/>
    <property type="match status" value="1"/>
</dbReference>
<dbReference type="InterPro" id="IPR012965">
    <property type="entry name" value="Msb1/Mug8_dom"/>
</dbReference>
<feature type="compositionally biased region" description="Polar residues" evidence="1">
    <location>
        <begin position="386"/>
        <end position="395"/>
    </location>
</feature>
<feature type="domain" description="Meiotically up-regulated protein Msb1/Mug8" evidence="2">
    <location>
        <begin position="47"/>
        <end position="530"/>
    </location>
</feature>
<feature type="region of interest" description="Disordered" evidence="1">
    <location>
        <begin position="999"/>
        <end position="1034"/>
    </location>
</feature>
<feature type="region of interest" description="Disordered" evidence="1">
    <location>
        <begin position="386"/>
        <end position="425"/>
    </location>
</feature>
<feature type="region of interest" description="Disordered" evidence="1">
    <location>
        <begin position="1050"/>
        <end position="1087"/>
    </location>
</feature>
<gene>
    <name evidence="3" type="ORF">KCU76_g4530</name>
</gene>
<feature type="compositionally biased region" description="Basic and acidic residues" evidence="1">
    <location>
        <begin position="1050"/>
        <end position="1063"/>
    </location>
</feature>
<dbReference type="InterPro" id="IPR037508">
    <property type="entry name" value="Msb1/Mug8"/>
</dbReference>
<dbReference type="AlphaFoldDB" id="A0A9P8EPR8"/>
<comment type="caution">
    <text evidence="3">The sequence shown here is derived from an EMBL/GenBank/DDBJ whole genome shotgun (WGS) entry which is preliminary data.</text>
</comment>
<dbReference type="OrthoDB" id="3362494at2759"/>
<feature type="compositionally biased region" description="Basic residues" evidence="1">
    <location>
        <begin position="553"/>
        <end position="564"/>
    </location>
</feature>
<dbReference type="EMBL" id="JAHFXF010000132">
    <property type="protein sequence ID" value="KAG9695369.1"/>
    <property type="molecule type" value="Genomic_DNA"/>
</dbReference>
<feature type="compositionally biased region" description="Acidic residues" evidence="1">
    <location>
        <begin position="1073"/>
        <end position="1085"/>
    </location>
</feature>
<reference evidence="3" key="2">
    <citation type="submission" date="2021-08" db="EMBL/GenBank/DDBJ databases">
        <authorList>
            <person name="Gostincar C."/>
            <person name="Sun X."/>
            <person name="Song Z."/>
            <person name="Gunde-Cimerman N."/>
        </authorList>
    </citation>
    <scope>NUCLEOTIDE SEQUENCE</scope>
    <source>
        <strain evidence="3">EXF-9911</strain>
    </source>
</reference>
<feature type="region of interest" description="Disordered" evidence="1">
    <location>
        <begin position="771"/>
        <end position="801"/>
    </location>
</feature>
<feature type="region of interest" description="Disordered" evidence="1">
    <location>
        <begin position="818"/>
        <end position="940"/>
    </location>
</feature>
<reference evidence="3" key="1">
    <citation type="journal article" date="2021" name="J Fungi (Basel)">
        <title>Virulence traits and population genomics of the black yeast Aureobasidium melanogenum.</title>
        <authorList>
            <person name="Cernosa A."/>
            <person name="Sun X."/>
            <person name="Gostincar C."/>
            <person name="Fang C."/>
            <person name="Gunde-Cimerman N."/>
            <person name="Song Z."/>
        </authorList>
    </citation>
    <scope>NUCLEOTIDE SEQUENCE</scope>
    <source>
        <strain evidence="3">EXF-9911</strain>
    </source>
</reference>
<organism evidence="3 4">
    <name type="scientific">Aureobasidium melanogenum</name>
    <name type="common">Aureobasidium pullulans var. melanogenum</name>
    <dbReference type="NCBI Taxonomy" id="46634"/>
    <lineage>
        <taxon>Eukaryota</taxon>
        <taxon>Fungi</taxon>
        <taxon>Dikarya</taxon>
        <taxon>Ascomycota</taxon>
        <taxon>Pezizomycotina</taxon>
        <taxon>Dothideomycetes</taxon>
        <taxon>Dothideomycetidae</taxon>
        <taxon>Dothideales</taxon>
        <taxon>Saccotheciaceae</taxon>
        <taxon>Aureobasidium</taxon>
    </lineage>
</organism>
<evidence type="ECO:0000313" key="3">
    <source>
        <dbReference type="EMBL" id="KAG9695369.1"/>
    </source>
</evidence>
<feature type="region of interest" description="Disordered" evidence="1">
    <location>
        <begin position="691"/>
        <end position="737"/>
    </location>
</feature>
<proteinExistence type="predicted"/>
<protein>
    <submittedName>
        <fullName evidence="3">DUF1708-domain-containing protein</fullName>
    </submittedName>
</protein>
<feature type="compositionally biased region" description="Polar residues" evidence="1">
    <location>
        <begin position="717"/>
        <end position="736"/>
    </location>
</feature>
<feature type="compositionally biased region" description="Low complexity" evidence="1">
    <location>
        <begin position="1008"/>
        <end position="1018"/>
    </location>
</feature>
<dbReference type="PANTHER" id="PTHR28093:SF1">
    <property type="entry name" value="MORPHOGENESIS-RELATED PROTEIN MSB1"/>
    <property type="match status" value="1"/>
</dbReference>
<feature type="compositionally biased region" description="Polar residues" evidence="1">
    <location>
        <begin position="856"/>
        <end position="874"/>
    </location>
</feature>
<sequence length="1113" mass="122114">MVFLSKVFKSKDAKASAKHKVQQVDSSQGHMPLAKPRFVSTWTSKQIDPEDIDELVQVCTLILKSRAEALDTPFLLLPFRPETDTVPAKTFINNFYKGNREGSKNYTGSSLRRELILTDPAILCSILKWCWSRMPGGVVTWPVYHGFSLGERDSNMARNAFHTFIPMTVDSNARKNIIYNFFDLLTAIAAHGKTNGFGGRKLSRMAGWWAFEHSDDGKGFEGGYKSWVTSADASSHLFFGYLRSLNPEALDGFTGINGLPRSIQALLAQTEYPPEAPVLMQKQTPKVVMLVDVVSPGPFALLRRANNFEYRDEDLQIFSEYADPVQALTEECRRVLHCITSANQSMAVRSQSNMSLGLESLNSRTDESWSHFQDFGFSSLGDDSNDLTSAASPSSLEPKLSGLRSSPQSRANDGGRPTTPSWADFLNSGFVDEGNNVKSAPIRMLMPPDKMLPPISSSGPPRSSNGYQEEDVNPGELASITKFDLDDCFWWVWMTSLASEEPPARKAVFGRCALIETGILHGRWILLEEQIKSAAPEPGEGAYIAEKKSRFGFSRRGKQNRRKSATIPPTRYDSPQEKQQAALTTPNTTSISPDQQARIRAAAANLARQNVKGEEASSGSRRGRQDDASSMKTNSVLTLGLTSEAAPAMKWAHTFDKEVMRKQYLGDNFAGKGTPVDIHVPDNAAMLTETQGANKPLPSPDARKQSVYVSDHEVSATPDQPNASVEDLPTTQSPATNAEPLSLSASIISEKPVVHNATEVPAVPSVPKVTQVGRKPVPERTNNVHNHPAFRPSMEGKRPANPETSAVKAAREAWEAKAATFSPDKLAHEQNKRPNGFKRMFSKSGHKSDDGKREFNGQQASASMTSLAPPSETNLGRKLSLLRKKSTTPTPPTQPTLQTTAEPLFPRRKVANNLAAPTSGPSPPAVSPLEPSFSQQNLGADDQMVSPMHSEHRSNADEEQQRFDQGPLLDAPAWTPRESVDSHLQAQAEAAHKADLEAGHLDAPGGFPETPMETPMEPNINDQPENEPGYETTQPVANNLDRWAQIRKNAAERAARISEDQISRRPSHITSGTEDEGDTSGEETIEDRVARIKARVAHLTGNIERAPTSMPRY</sequence>
<dbReference type="PANTHER" id="PTHR28093">
    <property type="entry name" value="MORPHOGENESIS-RELATED PROTEIN MSB1"/>
    <property type="match status" value="1"/>
</dbReference>
<evidence type="ECO:0000256" key="1">
    <source>
        <dbReference type="SAM" id="MobiDB-lite"/>
    </source>
</evidence>
<feature type="region of interest" description="Disordered" evidence="1">
    <location>
        <begin position="445"/>
        <end position="472"/>
    </location>
</feature>
<feature type="compositionally biased region" description="Low complexity" evidence="1">
    <location>
        <begin position="453"/>
        <end position="464"/>
    </location>
</feature>
<feature type="region of interest" description="Disordered" evidence="1">
    <location>
        <begin position="607"/>
        <end position="633"/>
    </location>
</feature>
<evidence type="ECO:0000313" key="4">
    <source>
        <dbReference type="Proteomes" id="UP000779574"/>
    </source>
</evidence>
<feature type="non-terminal residue" evidence="3">
    <location>
        <position position="1"/>
    </location>
</feature>
<accession>A0A9P8EPR8</accession>
<dbReference type="Proteomes" id="UP000779574">
    <property type="component" value="Unassembled WGS sequence"/>
</dbReference>
<feature type="compositionally biased region" description="Polar residues" evidence="1">
    <location>
        <begin position="577"/>
        <end position="594"/>
    </location>
</feature>
<feature type="compositionally biased region" description="Basic and acidic residues" evidence="1">
    <location>
        <begin position="846"/>
        <end position="855"/>
    </location>
</feature>
<feature type="region of interest" description="Disordered" evidence="1">
    <location>
        <begin position="542"/>
        <end position="594"/>
    </location>
</feature>
<name>A0A9P8EPR8_AURME</name>